<keyword evidence="3" id="KW-0808">Transferase</keyword>
<dbReference type="OMA" id="MEMWARG"/>
<dbReference type="PANTHER" id="PTHR43530">
    <property type="entry name" value="QUEUINE TRNA-RIBOSYLTRANSFERASE CATALYTIC SUBUNIT 1"/>
    <property type="match status" value="1"/>
</dbReference>
<evidence type="ECO:0000256" key="1">
    <source>
        <dbReference type="ARBA" id="ARBA00022833"/>
    </source>
</evidence>
<dbReference type="InterPro" id="IPR002616">
    <property type="entry name" value="tRNA_ribo_trans-like"/>
</dbReference>
<dbReference type="InterPro" id="IPR036511">
    <property type="entry name" value="TGT-like_sf"/>
</dbReference>
<dbReference type="GO" id="GO:0008479">
    <property type="term" value="F:tRNA-guanosine(34) queuine transglycosylase activity"/>
    <property type="evidence" value="ECO:0007669"/>
    <property type="project" value="TreeGrafter"/>
</dbReference>
<dbReference type="AlphaFoldDB" id="X6NWV0"/>
<sequence length="187" mass="21130">MHFMSFPLTKKGGLCGGEAKNDFWKTVYQCTQILPHSKPRYVMGVGFPLDLVVCVALGADMFDCVYPCRTARFGTALVRSGELHLKSSQFKFDFAPIDDTCTCSTCLHYTRAYLHTVATKESTAASLLTVHNIYYLLNLMKQMRTHIQNGSFHSFVKEFMHNMFPNGPKTYPTWCIAAFHTVGIDFS</sequence>
<keyword evidence="4" id="KW-1185">Reference proteome</keyword>
<proteinExistence type="predicted"/>
<dbReference type="OrthoDB" id="10249838at2759"/>
<reference evidence="3 4" key="1">
    <citation type="journal article" date="2013" name="Curr. Biol.">
        <title>The Genome of the Foraminiferan Reticulomyxa filosa.</title>
        <authorList>
            <person name="Glockner G."/>
            <person name="Hulsmann N."/>
            <person name="Schleicher M."/>
            <person name="Noegel A.A."/>
            <person name="Eichinger L."/>
            <person name="Gallinger C."/>
            <person name="Pawlowski J."/>
            <person name="Sierra R."/>
            <person name="Euteneuer U."/>
            <person name="Pillet L."/>
            <person name="Moustafa A."/>
            <person name="Platzer M."/>
            <person name="Groth M."/>
            <person name="Szafranski K."/>
            <person name="Schliwa M."/>
        </authorList>
    </citation>
    <scope>NUCLEOTIDE SEQUENCE [LARGE SCALE GENOMIC DNA]</scope>
</reference>
<name>X6NWV0_RETFI</name>
<evidence type="ECO:0000259" key="2">
    <source>
        <dbReference type="Pfam" id="PF01702"/>
    </source>
</evidence>
<dbReference type="Proteomes" id="UP000023152">
    <property type="component" value="Unassembled WGS sequence"/>
</dbReference>
<dbReference type="GO" id="GO:0005829">
    <property type="term" value="C:cytosol"/>
    <property type="evidence" value="ECO:0007669"/>
    <property type="project" value="TreeGrafter"/>
</dbReference>
<accession>X6NWV0</accession>
<dbReference type="SUPFAM" id="SSF51713">
    <property type="entry name" value="tRNA-guanine transglycosylase"/>
    <property type="match status" value="1"/>
</dbReference>
<dbReference type="EMBL" id="ASPP01005307">
    <property type="protein sequence ID" value="ETO30795.1"/>
    <property type="molecule type" value="Genomic_DNA"/>
</dbReference>
<dbReference type="Pfam" id="PF01702">
    <property type="entry name" value="TGT"/>
    <property type="match status" value="1"/>
</dbReference>
<feature type="domain" description="tRNA-guanine(15) transglycosylase-like" evidence="2">
    <location>
        <begin position="5"/>
        <end position="163"/>
    </location>
</feature>
<evidence type="ECO:0000313" key="4">
    <source>
        <dbReference type="Proteomes" id="UP000023152"/>
    </source>
</evidence>
<dbReference type="Gene3D" id="3.20.20.105">
    <property type="entry name" value="Queuine tRNA-ribosyltransferase-like"/>
    <property type="match status" value="1"/>
</dbReference>
<dbReference type="PANTHER" id="PTHR43530:SF1">
    <property type="entry name" value="QUEUINE TRNA-RIBOSYLTRANSFERASE CATALYTIC SUBUNIT 1"/>
    <property type="match status" value="1"/>
</dbReference>
<dbReference type="GO" id="GO:0006400">
    <property type="term" value="P:tRNA modification"/>
    <property type="evidence" value="ECO:0007669"/>
    <property type="project" value="InterPro"/>
</dbReference>
<comment type="caution">
    <text evidence="3">The sequence shown here is derived from an EMBL/GenBank/DDBJ whole genome shotgun (WGS) entry which is preliminary data.</text>
</comment>
<gene>
    <name evidence="3" type="ORF">RFI_06321</name>
</gene>
<organism evidence="3 4">
    <name type="scientific">Reticulomyxa filosa</name>
    <dbReference type="NCBI Taxonomy" id="46433"/>
    <lineage>
        <taxon>Eukaryota</taxon>
        <taxon>Sar</taxon>
        <taxon>Rhizaria</taxon>
        <taxon>Retaria</taxon>
        <taxon>Foraminifera</taxon>
        <taxon>Monothalamids</taxon>
        <taxon>Reticulomyxidae</taxon>
        <taxon>Reticulomyxa</taxon>
    </lineage>
</organism>
<dbReference type="NCBIfam" id="TIGR00449">
    <property type="entry name" value="tgt_general"/>
    <property type="match status" value="1"/>
</dbReference>
<protein>
    <submittedName>
        <fullName evidence="3">Queuine tRNA-ribosyltransferase</fullName>
    </submittedName>
</protein>
<evidence type="ECO:0000313" key="3">
    <source>
        <dbReference type="EMBL" id="ETO30795.1"/>
    </source>
</evidence>
<keyword evidence="1" id="KW-0862">Zinc</keyword>